<dbReference type="Pfam" id="PF15901">
    <property type="entry name" value="Sortilin_C"/>
    <property type="match status" value="2"/>
</dbReference>
<evidence type="ECO:0000313" key="8">
    <source>
        <dbReference type="EMBL" id="KAK7456438.1"/>
    </source>
</evidence>
<evidence type="ECO:0000256" key="1">
    <source>
        <dbReference type="ARBA" id="ARBA00004370"/>
    </source>
</evidence>
<keyword evidence="2" id="KW-0677">Repeat</keyword>
<evidence type="ECO:0000256" key="2">
    <source>
        <dbReference type="ARBA" id="ARBA00022737"/>
    </source>
</evidence>
<keyword evidence="5" id="KW-0812">Transmembrane</keyword>
<evidence type="ECO:0000259" key="7">
    <source>
        <dbReference type="SMART" id="SM00602"/>
    </source>
</evidence>
<keyword evidence="5" id="KW-1133">Transmembrane helix</keyword>
<keyword evidence="6" id="KW-0732">Signal</keyword>
<dbReference type="SUPFAM" id="SSF110296">
    <property type="entry name" value="Oligoxyloglucan reducing end-specific cellobiohydrolase"/>
    <property type="match status" value="2"/>
</dbReference>
<feature type="chain" id="PRO_5047364166" evidence="6">
    <location>
        <begin position="26"/>
        <end position="1401"/>
    </location>
</feature>
<dbReference type="PANTHER" id="PTHR12106">
    <property type="entry name" value="SORTILIN RELATED"/>
    <property type="match status" value="1"/>
</dbReference>
<feature type="domain" description="VPS10" evidence="7">
    <location>
        <begin position="50"/>
        <end position="694"/>
    </location>
</feature>
<dbReference type="InterPro" id="IPR015943">
    <property type="entry name" value="WD40/YVTN_repeat-like_dom_sf"/>
</dbReference>
<evidence type="ECO:0000256" key="4">
    <source>
        <dbReference type="ARBA" id="ARBA00023180"/>
    </source>
</evidence>
<reference evidence="8 9" key="1">
    <citation type="submission" date="2024-01" db="EMBL/GenBank/DDBJ databases">
        <title>A draft genome for the cacao thread blight pathogen Marasmiellus scandens.</title>
        <authorList>
            <person name="Baruah I.K."/>
            <person name="Leung J."/>
            <person name="Bukari Y."/>
            <person name="Amoako-Attah I."/>
            <person name="Meinhardt L.W."/>
            <person name="Bailey B.A."/>
            <person name="Cohen S.P."/>
        </authorList>
    </citation>
    <scope>NUCLEOTIDE SEQUENCE [LARGE SCALE GENOMIC DNA]</scope>
    <source>
        <strain evidence="8 9">GH-19</strain>
    </source>
</reference>
<dbReference type="SMART" id="SM00602">
    <property type="entry name" value="VPS10"/>
    <property type="match status" value="2"/>
</dbReference>
<accession>A0ABR1JGR6</accession>
<feature type="domain" description="VPS10" evidence="7">
    <location>
        <begin position="720"/>
        <end position="1353"/>
    </location>
</feature>
<dbReference type="EMBL" id="JBANRG010000021">
    <property type="protein sequence ID" value="KAK7456438.1"/>
    <property type="molecule type" value="Genomic_DNA"/>
</dbReference>
<keyword evidence="4" id="KW-0325">Glycoprotein</keyword>
<gene>
    <name evidence="8" type="primary">VPS10_1</name>
    <name evidence="8" type="ORF">VKT23_010686</name>
</gene>
<dbReference type="PANTHER" id="PTHR12106:SF27">
    <property type="entry name" value="SORTILIN-RELATED RECEPTOR"/>
    <property type="match status" value="1"/>
</dbReference>
<dbReference type="InterPro" id="IPR050310">
    <property type="entry name" value="VPS10-sortilin"/>
</dbReference>
<evidence type="ECO:0000256" key="3">
    <source>
        <dbReference type="ARBA" id="ARBA00023136"/>
    </source>
</evidence>
<comment type="subcellular location">
    <subcellularLocation>
        <location evidence="1">Membrane</location>
    </subcellularLocation>
</comment>
<dbReference type="InterPro" id="IPR031777">
    <property type="entry name" value="Sortilin_C"/>
</dbReference>
<comment type="caution">
    <text evidence="8">The sequence shown here is derived from an EMBL/GenBank/DDBJ whole genome shotgun (WGS) entry which is preliminary data.</text>
</comment>
<keyword evidence="3 5" id="KW-0472">Membrane</keyword>
<dbReference type="Pfam" id="PF15902">
    <property type="entry name" value="Sortilin-Vps10"/>
    <property type="match status" value="2"/>
</dbReference>
<sequence>MILRQRAAALLFLFYSSLLISLCLAQNPSHSVSSFENLPARLVYFDDTTSVIYFDSVLGKLHVSLDEGKTWKLADGIPEDAGIIMFIEHPFSRKYGFALTEGKTHYRTEDQGKTWRPFDMPLEPSLISKPLSFHANKHGYILYQGTTCESIGWASICHDETYYTKDAFSSDTRLLFMDSSHCQFAHSSATFKPEAHADLIYCVGFDQIAGDHSLSSSRLFSSTDFFETENNLEDLGIGMDARGILSFTIVAKYAVVALKDMSPYSNGELHLYVTLDTQSWAKAQFPHSASAQLKENAYTIVESTTYSLAVDVVLRDVNAVGTLYLSNSDGTYFVEALKDTNRNEMGYVDYEPIYGIDGVGIASIVANADAVQGRRAPKQLQSRITYNEGRDWRPLKAPSTDVDGRHFPCNTQDTEDCSLHLHSVTSPRNRDFERIFSPPAPGILMGVGSVGKTLAPYEECDLFFSTDAGLTWRMARRDAHLYEFGDFGTILVAVNDEEMSDKVSYSLDMGQTWREYQLPFRFRAKALVTLPDSTSQKFILSAQIPRDEQKNNGGRYAIIYLDFSEIRSRKCSDGDFDKWYARPHDSECLMGHKQWYMRRKPDVDCYVGNRFEDPVLYGDSCECTDFDFECDFNYVRHEGKCEPVGPEPIPAGVCKKLEDTYMGSSGWRKIPGNTCRMGKAKDEKVQKKCSEAAPEPGQIIHQTFEFSSTIVQHAYFRGSQTILVRLRDGTIWQSKNEGYTWNQIEKDERFVAFYHHPYSNDRAYLLTSNNYIYTTTDTGRSWNKVNTPNPPNTFRAQVLRFQPTNSDHLIWVGDKYCDTINECHAEAHYSSNNGKKWEFIESYVVNCAWAADIKLQADPTEIICESYSIKRGSQKMLSMDNKLELIEGKDFFKKKQVLFNEVVGFAKFSDYLVVAEMLPSRQSLDLQVSLDGVNFAPGMFPPGMGPDSHAYAVLESSTNSLFLHKTTSEAPFPFWGNILKSNSNGTYFVLSAENVNRDERGYVDFEKMIGLDGIALINVVANPLEAILTGKKALQSKITHNDGGSWNYLRPPRIDSLGNEYPCRSTSCNLHVHGYTERFDPRATYSNPSVVGLIMAVGNVGEELISYSASDTFLSRDGGFNWEEVHKGAHLWKFGDSGSILVMANDKEPTDRVLYSTDQGKSWKEYIFTTEKMRVRIIVTVPSDTSRRFILFGEYPLHNSKAAAVHIDFSQLIGRQCELDPDNPQNDDFELWSPSEEREERCLFGRQTLYHRRLREAQCYIGDQEKIESKILRNCTCTPSDFECEFNYIRNGGGDCVLVPGTQPLDDDPDSQCATGQEYWYERTAYRRVSYSSCNGGDLKYRGKAHPCPDIAGHGALSLWIHSVRWMLRVSLGFGLLIMLVTALLARLRTPSFSTPDDLKV</sequence>
<dbReference type="Gene3D" id="2.10.70.80">
    <property type="match status" value="2"/>
</dbReference>
<dbReference type="InterPro" id="IPR006581">
    <property type="entry name" value="VPS10"/>
</dbReference>
<dbReference type="Proteomes" id="UP001498398">
    <property type="component" value="Unassembled WGS sequence"/>
</dbReference>
<protein>
    <submittedName>
        <fullName evidence="8">Vacuolar protein sorting/targeting protein PEP1</fullName>
    </submittedName>
</protein>
<evidence type="ECO:0000313" key="9">
    <source>
        <dbReference type="Proteomes" id="UP001498398"/>
    </source>
</evidence>
<dbReference type="InterPro" id="IPR031778">
    <property type="entry name" value="Sortilin_N"/>
</dbReference>
<feature type="transmembrane region" description="Helical" evidence="5">
    <location>
        <begin position="1366"/>
        <end position="1386"/>
    </location>
</feature>
<dbReference type="Gene3D" id="2.120.10.10">
    <property type="match status" value="1"/>
</dbReference>
<keyword evidence="9" id="KW-1185">Reference proteome</keyword>
<feature type="signal peptide" evidence="6">
    <location>
        <begin position="1"/>
        <end position="25"/>
    </location>
</feature>
<evidence type="ECO:0000256" key="5">
    <source>
        <dbReference type="SAM" id="Phobius"/>
    </source>
</evidence>
<organism evidence="8 9">
    <name type="scientific">Marasmiellus scandens</name>
    <dbReference type="NCBI Taxonomy" id="2682957"/>
    <lineage>
        <taxon>Eukaryota</taxon>
        <taxon>Fungi</taxon>
        <taxon>Dikarya</taxon>
        <taxon>Basidiomycota</taxon>
        <taxon>Agaricomycotina</taxon>
        <taxon>Agaricomycetes</taxon>
        <taxon>Agaricomycetidae</taxon>
        <taxon>Agaricales</taxon>
        <taxon>Marasmiineae</taxon>
        <taxon>Omphalotaceae</taxon>
        <taxon>Marasmiellus</taxon>
    </lineage>
</organism>
<dbReference type="Gene3D" id="3.30.60.270">
    <property type="match status" value="2"/>
</dbReference>
<proteinExistence type="predicted"/>
<dbReference type="Gene3D" id="2.130.10.10">
    <property type="entry name" value="YVTN repeat-like/Quinoprotein amine dehydrogenase"/>
    <property type="match status" value="2"/>
</dbReference>
<name>A0ABR1JGR6_9AGAR</name>
<evidence type="ECO:0000256" key="6">
    <source>
        <dbReference type="SAM" id="SignalP"/>
    </source>
</evidence>
<dbReference type="CDD" id="cd15482">
    <property type="entry name" value="Sialidase_non-viral"/>
    <property type="match status" value="1"/>
</dbReference>